<dbReference type="InterPro" id="IPR011051">
    <property type="entry name" value="RmlC_Cupin_sf"/>
</dbReference>
<dbReference type="GO" id="GO:0046872">
    <property type="term" value="F:metal ion binding"/>
    <property type="evidence" value="ECO:0007669"/>
    <property type="project" value="UniProtKB-KW"/>
</dbReference>
<dbReference type="PANTHER" id="PTHR35848">
    <property type="entry name" value="OXALATE-BINDING PROTEIN"/>
    <property type="match status" value="1"/>
</dbReference>
<dbReference type="AlphaFoldDB" id="A0A5C6X5U9"/>
<organism evidence="4 5">
    <name type="scientific">Lujinxingia vulgaris</name>
    <dbReference type="NCBI Taxonomy" id="2600176"/>
    <lineage>
        <taxon>Bacteria</taxon>
        <taxon>Deltaproteobacteria</taxon>
        <taxon>Bradymonadales</taxon>
        <taxon>Lujinxingiaceae</taxon>
        <taxon>Lujinxingia</taxon>
    </lineage>
</organism>
<dbReference type="SUPFAM" id="SSF51182">
    <property type="entry name" value="RmlC-like cupins"/>
    <property type="match status" value="1"/>
</dbReference>
<proteinExistence type="predicted"/>
<dbReference type="OrthoDB" id="5290459at2"/>
<gene>
    <name evidence="4" type="ORF">FRC98_18410</name>
</gene>
<dbReference type="InterPro" id="IPR014710">
    <property type="entry name" value="RmlC-like_jellyroll"/>
</dbReference>
<evidence type="ECO:0000256" key="1">
    <source>
        <dbReference type="ARBA" id="ARBA00022723"/>
    </source>
</evidence>
<evidence type="ECO:0000259" key="3">
    <source>
        <dbReference type="Pfam" id="PF07883"/>
    </source>
</evidence>
<comment type="caution">
    <text evidence="4">The sequence shown here is derived from an EMBL/GenBank/DDBJ whole genome shotgun (WGS) entry which is preliminary data.</text>
</comment>
<keyword evidence="5" id="KW-1185">Reference proteome</keyword>
<dbReference type="InterPro" id="IPR013096">
    <property type="entry name" value="Cupin_2"/>
</dbReference>
<protein>
    <submittedName>
        <fullName evidence="4">Cupin domain-containing protein</fullName>
    </submittedName>
</protein>
<evidence type="ECO:0000256" key="2">
    <source>
        <dbReference type="SAM" id="MobiDB-lite"/>
    </source>
</evidence>
<feature type="compositionally biased region" description="Basic and acidic residues" evidence="2">
    <location>
        <begin position="191"/>
        <end position="200"/>
    </location>
</feature>
<feature type="region of interest" description="Disordered" evidence="2">
    <location>
        <begin position="183"/>
        <end position="207"/>
    </location>
</feature>
<feature type="domain" description="Cupin type-2" evidence="3">
    <location>
        <begin position="81"/>
        <end position="152"/>
    </location>
</feature>
<dbReference type="Pfam" id="PF07883">
    <property type="entry name" value="Cupin_2"/>
    <property type="match status" value="1"/>
</dbReference>
<dbReference type="CDD" id="cd02224">
    <property type="entry name" value="cupin_SPO2919-like"/>
    <property type="match status" value="1"/>
</dbReference>
<reference evidence="4 5" key="1">
    <citation type="submission" date="2019-08" db="EMBL/GenBank/DDBJ databases">
        <title>Bradymonadales sp. TMQ4.</title>
        <authorList>
            <person name="Liang Q."/>
        </authorList>
    </citation>
    <scope>NUCLEOTIDE SEQUENCE [LARGE SCALE GENOMIC DNA]</scope>
    <source>
        <strain evidence="4 5">TMQ4</strain>
    </source>
</reference>
<accession>A0A5C6X5U9</accession>
<sequence>MRAFGEEQRLPTEHVFLEFHPIDGQGPVELYVRLAPRPENIVHWREIQRPDTATYPGSDELLSIGSPLGRHLGMRHFGIHHEVLPPGRRTSWPHAESTEDEFIYVLEGSPDVWMDGHLHRLSCGDAVGFVAGTGQAHTFINNTDTPARLLVIGDSHRDDNLCYYAHDEDRNREISDFYWDIERPPLGPHDGLPDRLRDRLNTPADED</sequence>
<evidence type="ECO:0000313" key="4">
    <source>
        <dbReference type="EMBL" id="TXD34443.1"/>
    </source>
</evidence>
<dbReference type="EMBL" id="VOSM01000013">
    <property type="protein sequence ID" value="TXD34443.1"/>
    <property type="molecule type" value="Genomic_DNA"/>
</dbReference>
<keyword evidence="1" id="KW-0479">Metal-binding</keyword>
<evidence type="ECO:0000313" key="5">
    <source>
        <dbReference type="Proteomes" id="UP000321412"/>
    </source>
</evidence>
<name>A0A5C6X5U9_9DELT</name>
<dbReference type="InterPro" id="IPR051610">
    <property type="entry name" value="GPI/OXD"/>
</dbReference>
<dbReference type="Gene3D" id="2.60.120.10">
    <property type="entry name" value="Jelly Rolls"/>
    <property type="match status" value="1"/>
</dbReference>
<dbReference type="Proteomes" id="UP000321412">
    <property type="component" value="Unassembled WGS sequence"/>
</dbReference>
<dbReference type="PANTHER" id="PTHR35848:SF9">
    <property type="entry name" value="SLL1358 PROTEIN"/>
    <property type="match status" value="1"/>
</dbReference>